<evidence type="ECO:0000313" key="2">
    <source>
        <dbReference type="Proteomes" id="UP000324831"/>
    </source>
</evidence>
<name>A0A478FUH7_9MOLU</name>
<dbReference type="RefSeq" id="WP_216083380.1">
    <property type="nucleotide sequence ID" value="NZ_CACTIB010000021.1"/>
</dbReference>
<dbReference type="EMBL" id="BIMN01000003">
    <property type="protein sequence ID" value="GCE63700.1"/>
    <property type="molecule type" value="Genomic_DNA"/>
</dbReference>
<gene>
    <name evidence="1" type="ORF">MHSWG343_07000</name>
</gene>
<organism evidence="1 2">
    <name type="scientific">Candidatus Mycoplasma haematohominis</name>
    <dbReference type="NCBI Taxonomy" id="1494318"/>
    <lineage>
        <taxon>Bacteria</taxon>
        <taxon>Bacillati</taxon>
        <taxon>Mycoplasmatota</taxon>
        <taxon>Mollicutes</taxon>
        <taxon>Mycoplasmataceae</taxon>
        <taxon>Mycoplasma</taxon>
    </lineage>
</organism>
<sequence length="169" mass="18717">MSIQTVGAGVAGTAAIGGGGALTAYAAGAFSSKVEEQEPERSRSTYRTLSELDESMKDKEYIGDKENEIKELLKDDTSYKTPLKEKHWDNMSKKDIPRHLVTTQTATGQFGFANKQNEIAKYVFSWCKAVAEKELNSVPVNETGQENKGYKRWEAFKFACFKTKAGVVT</sequence>
<dbReference type="Proteomes" id="UP000324831">
    <property type="component" value="Unassembled WGS sequence"/>
</dbReference>
<evidence type="ECO:0000313" key="1">
    <source>
        <dbReference type="EMBL" id="GCE63700.1"/>
    </source>
</evidence>
<proteinExistence type="predicted"/>
<accession>A0A478FUH7</accession>
<protein>
    <submittedName>
        <fullName evidence="1">Uncharacterized protein</fullName>
    </submittedName>
</protein>
<dbReference type="AlphaFoldDB" id="A0A478FUH7"/>
<comment type="caution">
    <text evidence="1">The sequence shown here is derived from an EMBL/GenBank/DDBJ whole genome shotgun (WGS) entry which is preliminary data.</text>
</comment>
<reference evidence="1 2" key="1">
    <citation type="submission" date="2019-01" db="EMBL/GenBank/DDBJ databases">
        <title>Draft genome sequences of Candidatus Mycoplasma haemohominis SWG34-3 identified from a patient with pyrexia, anemia and liver dysfunction.</title>
        <authorList>
            <person name="Sekizuka T."/>
            <person name="Hattori N."/>
            <person name="Katano H."/>
            <person name="Takuma T."/>
            <person name="Ito T."/>
            <person name="Arai N."/>
            <person name="Yanai R."/>
            <person name="Ishii S."/>
            <person name="Miura Y."/>
            <person name="Tokunaga T."/>
            <person name="Watanabe H."/>
            <person name="Nomura N."/>
            <person name="Eguchi J."/>
            <person name="Arai T."/>
            <person name="Hasegawa H."/>
            <person name="Nakamaki T."/>
            <person name="Wakita T."/>
            <person name="Niki Y."/>
            <person name="Kuroda M."/>
        </authorList>
    </citation>
    <scope>NUCLEOTIDE SEQUENCE [LARGE SCALE GENOMIC DNA]</scope>
    <source>
        <strain evidence="1">SWG34-3</strain>
    </source>
</reference>